<evidence type="ECO:0000313" key="3">
    <source>
        <dbReference type="Proteomes" id="UP000483286"/>
    </source>
</evidence>
<dbReference type="Gene3D" id="3.90.1200.10">
    <property type="match status" value="1"/>
</dbReference>
<accession>A0A7C9HUI6</accession>
<dbReference type="InterPro" id="IPR002575">
    <property type="entry name" value="Aminoglycoside_PTrfase"/>
</dbReference>
<organism evidence="2 3">
    <name type="scientific">Deinococcus arboris</name>
    <dbReference type="NCBI Taxonomy" id="2682977"/>
    <lineage>
        <taxon>Bacteria</taxon>
        <taxon>Thermotogati</taxon>
        <taxon>Deinococcota</taxon>
        <taxon>Deinococci</taxon>
        <taxon>Deinococcales</taxon>
        <taxon>Deinococcaceae</taxon>
        <taxon>Deinococcus</taxon>
    </lineage>
</organism>
<evidence type="ECO:0000259" key="1">
    <source>
        <dbReference type="Pfam" id="PF01636"/>
    </source>
</evidence>
<dbReference type="InterPro" id="IPR011009">
    <property type="entry name" value="Kinase-like_dom_sf"/>
</dbReference>
<proteinExistence type="predicted"/>
<comment type="caution">
    <text evidence="2">The sequence shown here is derived from an EMBL/GenBank/DDBJ whole genome shotgun (WGS) entry which is preliminary data.</text>
</comment>
<name>A0A7C9HUI6_9DEIO</name>
<dbReference type="Pfam" id="PF01636">
    <property type="entry name" value="APH"/>
    <property type="match status" value="1"/>
</dbReference>
<dbReference type="SUPFAM" id="SSF56112">
    <property type="entry name" value="Protein kinase-like (PK-like)"/>
    <property type="match status" value="1"/>
</dbReference>
<dbReference type="EMBL" id="WQLB01000061">
    <property type="protein sequence ID" value="MVN89413.1"/>
    <property type="molecule type" value="Genomic_DNA"/>
</dbReference>
<dbReference type="Proteomes" id="UP000483286">
    <property type="component" value="Unassembled WGS sequence"/>
</dbReference>
<protein>
    <recommendedName>
        <fullName evidence="1">Aminoglycoside phosphotransferase domain-containing protein</fullName>
    </recommendedName>
</protein>
<keyword evidence="3" id="KW-1185">Reference proteome</keyword>
<reference evidence="2 3" key="1">
    <citation type="submission" date="2019-12" db="EMBL/GenBank/DDBJ databases">
        <title>Deinococcus sp. HMF7620 Genome sequencing and assembly.</title>
        <authorList>
            <person name="Kang H."/>
            <person name="Kim H."/>
            <person name="Joh K."/>
        </authorList>
    </citation>
    <scope>NUCLEOTIDE SEQUENCE [LARGE SCALE GENOMIC DNA]</scope>
    <source>
        <strain evidence="2 3">HMF7620</strain>
    </source>
</reference>
<evidence type="ECO:0000313" key="2">
    <source>
        <dbReference type="EMBL" id="MVN89413.1"/>
    </source>
</evidence>
<dbReference type="RefSeq" id="WP_157461672.1">
    <property type="nucleotide sequence ID" value="NZ_WQLB01000061.1"/>
</dbReference>
<gene>
    <name evidence="2" type="ORF">GO986_22015</name>
</gene>
<feature type="domain" description="Aminoglycoside phosphotransferase" evidence="1">
    <location>
        <begin position="30"/>
        <end position="269"/>
    </location>
</feature>
<dbReference type="AlphaFoldDB" id="A0A7C9HUI6"/>
<sequence>MTVYTPVTEHLLAQLRQLYQLPFVLDLVEEVEDGSSDSCHYLRTPADTYFLKIHEDKSTSPHGSDAPFERILDLNRFVGERSERCKRLWMLTPHLTAGRVPYAHVNTGQATKTASLWPYVTPVHPDAPGVTGFSLQDYGEALAELHLLLNQHPTACDIPFERNLETVQATFARLEEASRRLPHLDDHLSALGHQGSGAVMRSLRAHLQVLHGQWAHVHRDHQVTWGCIHGEIKPSNTLIHRGRVVFIDMCKAGYAPLVLDVAMGAQAFSNRHSVDSGGIQHFLEGYMTHAQLTRNDVQVLPLMLHTAQVRLAVYRALAVAVSGPKVKDFLTPLALADTLAEGTLQGGW</sequence>